<organism evidence="3 4">
    <name type="scientific">Amycolatopsis pigmentata</name>
    <dbReference type="NCBI Taxonomy" id="450801"/>
    <lineage>
        <taxon>Bacteria</taxon>
        <taxon>Bacillati</taxon>
        <taxon>Actinomycetota</taxon>
        <taxon>Actinomycetes</taxon>
        <taxon>Pseudonocardiales</taxon>
        <taxon>Pseudonocardiaceae</taxon>
        <taxon>Amycolatopsis</taxon>
    </lineage>
</organism>
<dbReference type="Proteomes" id="UP001597417">
    <property type="component" value="Unassembled WGS sequence"/>
</dbReference>
<keyword evidence="2" id="KW-1133">Transmembrane helix</keyword>
<feature type="compositionally biased region" description="Low complexity" evidence="1">
    <location>
        <begin position="46"/>
        <end position="61"/>
    </location>
</feature>
<evidence type="ECO:0000256" key="2">
    <source>
        <dbReference type="SAM" id="Phobius"/>
    </source>
</evidence>
<dbReference type="EMBL" id="JBHUKR010000007">
    <property type="protein sequence ID" value="MFD2418459.1"/>
    <property type="molecule type" value="Genomic_DNA"/>
</dbReference>
<feature type="compositionally biased region" description="Basic and acidic residues" evidence="1">
    <location>
        <begin position="98"/>
        <end position="117"/>
    </location>
</feature>
<feature type="compositionally biased region" description="Basic and acidic residues" evidence="1">
    <location>
        <begin position="199"/>
        <end position="218"/>
    </location>
</feature>
<reference evidence="4" key="1">
    <citation type="journal article" date="2019" name="Int. J. Syst. Evol. Microbiol.">
        <title>The Global Catalogue of Microorganisms (GCM) 10K type strain sequencing project: providing services to taxonomists for standard genome sequencing and annotation.</title>
        <authorList>
            <consortium name="The Broad Institute Genomics Platform"/>
            <consortium name="The Broad Institute Genome Sequencing Center for Infectious Disease"/>
            <person name="Wu L."/>
            <person name="Ma J."/>
        </authorList>
    </citation>
    <scope>NUCLEOTIDE SEQUENCE [LARGE SCALE GENOMIC DNA]</scope>
    <source>
        <strain evidence="4">CGMCC 4.7645</strain>
    </source>
</reference>
<accession>A0ABW5FV08</accession>
<evidence type="ECO:0000313" key="4">
    <source>
        <dbReference type="Proteomes" id="UP001597417"/>
    </source>
</evidence>
<dbReference type="RefSeq" id="WP_378266394.1">
    <property type="nucleotide sequence ID" value="NZ_JBHUKR010000007.1"/>
</dbReference>
<evidence type="ECO:0000256" key="1">
    <source>
        <dbReference type="SAM" id="MobiDB-lite"/>
    </source>
</evidence>
<keyword evidence="4" id="KW-1185">Reference proteome</keyword>
<evidence type="ECO:0000313" key="3">
    <source>
        <dbReference type="EMBL" id="MFD2418459.1"/>
    </source>
</evidence>
<proteinExistence type="predicted"/>
<feature type="region of interest" description="Disordered" evidence="1">
    <location>
        <begin position="42"/>
        <end position="397"/>
    </location>
</feature>
<feature type="compositionally biased region" description="Pro residues" evidence="1">
    <location>
        <begin position="130"/>
        <end position="140"/>
    </location>
</feature>
<comment type="caution">
    <text evidence="3">The sequence shown here is derived from an EMBL/GenBank/DDBJ whole genome shotgun (WGS) entry which is preliminary data.</text>
</comment>
<keyword evidence="2" id="KW-0472">Membrane</keyword>
<feature type="transmembrane region" description="Helical" evidence="2">
    <location>
        <begin position="6"/>
        <end position="27"/>
    </location>
</feature>
<name>A0ABW5FV08_9PSEU</name>
<sequence length="441" mass="48201">MSIFGQVWLWSIAAFLIGVLLTWMMLVRPVQARNRKLERRLREARTAVSAPPRRPVRPAAPVEDKRQPADRYPPGPGFPDRYQPDPVLADVYQPDPGLTDRFEPEPRPTAQFDRHQAEPQPVDGYLAEPGMPPGYRPEPQPADVYPAEPGMPPGYQPEPQTTDRNQPESEPFWATFDPEPEPEPEPEAGEQSRELAWFEQERAAKPGADKSGADKEDAQPLPSPATEFVGLNSVLEPDNPADAGVTSVFKKIDDAPGEERGSERGSLFPTDTPAPEQASPTYAFGGDQKSAGNEEATEVTQVLPRRKPQKTPRSAFEPPRKRAEPSMRPIERREPVLLDEGGQSGSLFEPVTPANSAQASGDKASAEGSAREASVPSGPFGPGSAMPRPGGGRPADDFAVKASVTALRYCTEDSPQYPRMVAEVWFRTTADAERVGFRPVT</sequence>
<gene>
    <name evidence="3" type="ORF">ACFSXZ_19220</name>
</gene>
<protein>
    <submittedName>
        <fullName evidence="3">Uncharacterized protein</fullName>
    </submittedName>
</protein>
<feature type="compositionally biased region" description="Basic and acidic residues" evidence="1">
    <location>
        <begin position="250"/>
        <end position="263"/>
    </location>
</feature>
<feature type="compositionally biased region" description="Acidic residues" evidence="1">
    <location>
        <begin position="178"/>
        <end position="188"/>
    </location>
</feature>
<keyword evidence="2" id="KW-0812">Transmembrane</keyword>
<feature type="compositionally biased region" description="Basic and acidic residues" evidence="1">
    <location>
        <begin position="318"/>
        <end position="336"/>
    </location>
</feature>